<feature type="non-terminal residue" evidence="2">
    <location>
        <position position="155"/>
    </location>
</feature>
<feature type="non-terminal residue" evidence="2">
    <location>
        <position position="1"/>
    </location>
</feature>
<evidence type="ECO:0000256" key="1">
    <source>
        <dbReference type="SAM" id="MobiDB-lite"/>
    </source>
</evidence>
<evidence type="ECO:0000313" key="2">
    <source>
        <dbReference type="EMBL" id="CAA9535871.1"/>
    </source>
</evidence>
<feature type="region of interest" description="Disordered" evidence="1">
    <location>
        <begin position="1"/>
        <end position="25"/>
    </location>
</feature>
<organism evidence="2">
    <name type="scientific">uncultured Sphingosinicella sp</name>
    <dbReference type="NCBI Taxonomy" id="478748"/>
    <lineage>
        <taxon>Bacteria</taxon>
        <taxon>Pseudomonadati</taxon>
        <taxon>Pseudomonadota</taxon>
        <taxon>Alphaproteobacteria</taxon>
        <taxon>Sphingomonadales</taxon>
        <taxon>Sphingosinicellaceae</taxon>
        <taxon>Sphingosinicella</taxon>
        <taxon>environmental samples</taxon>
    </lineage>
</organism>
<dbReference type="EMBL" id="CADCWD010000055">
    <property type="protein sequence ID" value="CAA9535871.1"/>
    <property type="molecule type" value="Genomic_DNA"/>
</dbReference>
<dbReference type="AlphaFoldDB" id="A0A6J4TZQ2"/>
<name>A0A6J4TZQ2_9SPHN</name>
<sequence>CVSSFSPPPRSPLPFRPQRPPNRRPISLKRWTMKLPAACRIPARSRTWPMSPAVPPRPCSTCRSAASSRRSIPPAASTGTARSARFRAIRICASAFAIPSMAPRSASAASCPRWRWSPLPFAARLRTWSATSTARSTAAATVAATITTITNIAAV</sequence>
<protein>
    <submittedName>
        <fullName evidence="2">Uncharacterized protein</fullName>
    </submittedName>
</protein>
<accession>A0A6J4TZQ2</accession>
<feature type="compositionally biased region" description="Pro residues" evidence="1">
    <location>
        <begin position="1"/>
        <end position="20"/>
    </location>
</feature>
<reference evidence="2" key="1">
    <citation type="submission" date="2020-02" db="EMBL/GenBank/DDBJ databases">
        <authorList>
            <person name="Meier V. D."/>
        </authorList>
    </citation>
    <scope>NUCLEOTIDE SEQUENCE</scope>
    <source>
        <strain evidence="2">AVDCRST_MAG23</strain>
    </source>
</reference>
<proteinExistence type="predicted"/>
<gene>
    <name evidence="2" type="ORF">AVDCRST_MAG23-1854</name>
</gene>